<reference evidence="1 2" key="2">
    <citation type="submission" date="2020-07" db="EMBL/GenBank/DDBJ databases">
        <title>Genome assembly of wild tea tree DASZ reveals pedigree and selection history of tea varieties.</title>
        <authorList>
            <person name="Zhang W."/>
        </authorList>
    </citation>
    <scope>NUCLEOTIDE SEQUENCE [LARGE SCALE GENOMIC DNA]</scope>
    <source>
        <strain evidence="2">cv. G240</strain>
        <tissue evidence="1">Leaf</tissue>
    </source>
</reference>
<name>A0A7J7FZR7_CAMSI</name>
<dbReference type="EMBL" id="JACBKZ010000014">
    <property type="protein sequence ID" value="KAF5932486.1"/>
    <property type="molecule type" value="Genomic_DNA"/>
</dbReference>
<sequence length="113" mass="13032">MNLSNFTSLKPIEIDPNSYINFNLVLAITLRENFCHQEAPFDSFKPTVWINNKYTVHGVDDLYYIYSPPSSHNNYNSLNSYAESSLHGYANFDPYYSIGPVIPILFIFNTTHI</sequence>
<organism evidence="1 2">
    <name type="scientific">Camellia sinensis</name>
    <name type="common">Tea plant</name>
    <name type="synonym">Thea sinensis</name>
    <dbReference type="NCBI Taxonomy" id="4442"/>
    <lineage>
        <taxon>Eukaryota</taxon>
        <taxon>Viridiplantae</taxon>
        <taxon>Streptophyta</taxon>
        <taxon>Embryophyta</taxon>
        <taxon>Tracheophyta</taxon>
        <taxon>Spermatophyta</taxon>
        <taxon>Magnoliopsida</taxon>
        <taxon>eudicotyledons</taxon>
        <taxon>Gunneridae</taxon>
        <taxon>Pentapetalae</taxon>
        <taxon>asterids</taxon>
        <taxon>Ericales</taxon>
        <taxon>Theaceae</taxon>
        <taxon>Camellia</taxon>
    </lineage>
</organism>
<accession>A0A7J7FZR7</accession>
<protein>
    <submittedName>
        <fullName evidence="1">Uncharacterized protein</fullName>
    </submittedName>
</protein>
<evidence type="ECO:0000313" key="2">
    <source>
        <dbReference type="Proteomes" id="UP000593564"/>
    </source>
</evidence>
<proteinExistence type="predicted"/>
<keyword evidence="2" id="KW-1185">Reference proteome</keyword>
<reference evidence="2" key="1">
    <citation type="journal article" date="2020" name="Nat. Commun.">
        <title>Genome assembly of wild tea tree DASZ reveals pedigree and selection history of tea varieties.</title>
        <authorList>
            <person name="Zhang W."/>
            <person name="Zhang Y."/>
            <person name="Qiu H."/>
            <person name="Guo Y."/>
            <person name="Wan H."/>
            <person name="Zhang X."/>
            <person name="Scossa F."/>
            <person name="Alseekh S."/>
            <person name="Zhang Q."/>
            <person name="Wang P."/>
            <person name="Xu L."/>
            <person name="Schmidt M.H."/>
            <person name="Jia X."/>
            <person name="Li D."/>
            <person name="Zhu A."/>
            <person name="Guo F."/>
            <person name="Chen W."/>
            <person name="Ni D."/>
            <person name="Usadel B."/>
            <person name="Fernie A.R."/>
            <person name="Wen W."/>
        </authorList>
    </citation>
    <scope>NUCLEOTIDE SEQUENCE [LARGE SCALE GENOMIC DNA]</scope>
    <source>
        <strain evidence="2">cv. G240</strain>
    </source>
</reference>
<dbReference type="Proteomes" id="UP000593564">
    <property type="component" value="Unassembled WGS sequence"/>
</dbReference>
<comment type="caution">
    <text evidence="1">The sequence shown here is derived from an EMBL/GenBank/DDBJ whole genome shotgun (WGS) entry which is preliminary data.</text>
</comment>
<evidence type="ECO:0000313" key="1">
    <source>
        <dbReference type="EMBL" id="KAF5932486.1"/>
    </source>
</evidence>
<dbReference type="AlphaFoldDB" id="A0A7J7FZR7"/>
<gene>
    <name evidence="1" type="ORF">HYC85_028657</name>
</gene>